<dbReference type="SUPFAM" id="SSF58104">
    <property type="entry name" value="Methyl-accepting chemotaxis protein (MCP) signaling domain"/>
    <property type="match status" value="1"/>
</dbReference>
<evidence type="ECO:0000256" key="1">
    <source>
        <dbReference type="ARBA" id="ARBA00004429"/>
    </source>
</evidence>
<comment type="similarity">
    <text evidence="10">Belongs to the methyl-accepting chemotaxis (MCP) protein family.</text>
</comment>
<evidence type="ECO:0000256" key="8">
    <source>
        <dbReference type="ARBA" id="ARBA00023136"/>
    </source>
</evidence>
<feature type="domain" description="PAS" evidence="14">
    <location>
        <begin position="21"/>
        <end position="76"/>
    </location>
</feature>
<evidence type="ECO:0000256" key="10">
    <source>
        <dbReference type="ARBA" id="ARBA00029447"/>
    </source>
</evidence>
<dbReference type="SUPFAM" id="SSF55785">
    <property type="entry name" value="PYP-like sensor domain (PAS domain)"/>
    <property type="match status" value="1"/>
</dbReference>
<sequence length="521" mass="56387">MKNNQPITQHEITFPASQRLISATNAKGVIAYCNDEFVAVSGFDREQLIGSPHNIVRHPDMPEAVFAHMWSYLKSGKSWMGIIKNRCHNGDYYWVNAYVTPILENGKITGYESVRVKPEPEQVRRAAALYQRMRNGQRQPAAGQSLVNLATQLAPPLVATGIAAVALHNGQYWLSLGISALLLFGLQALALHRQRRTLNSLHATAGDSFDSELIALTYSDAPAPIARLQLAMISEQARIRTALSRLNDFAIRTSELASTSGQLAEQSAQALRKQRDEADMAATAMNQMAVSITEVTRHIQDTASAAQQVNGLSQTGSQQAQNTRQVIERLADTVSNISHSVNSLAAEAQSIQTAADMIRAIAEQTNLLALNAAIEAARAGDQGRGFAVVADEVRALAGKTQVSTEQIQRIIGSLQQVATEAVEIALQGSQEAQTGVQQVVETQQALDGITQAIAQIHVMGEQMAAASNQQADVAEDISRQITNIASVSDQNAELAQRSAQTGRDMETTAQALHTLVERFNR</sequence>
<dbReference type="InterPro" id="IPR013655">
    <property type="entry name" value="PAS_fold_3"/>
</dbReference>
<accession>A0A4U0YMW6</accession>
<comment type="subcellular location">
    <subcellularLocation>
        <location evidence="1">Cell inner membrane</location>
        <topology evidence="1">Multi-pass membrane protein</topology>
    </subcellularLocation>
</comment>
<dbReference type="RefSeq" id="WP_136868520.1">
    <property type="nucleotide sequence ID" value="NZ_SWAV01000001.1"/>
</dbReference>
<gene>
    <name evidence="15" type="ORF">FA869_00770</name>
</gene>
<dbReference type="InterPro" id="IPR000014">
    <property type="entry name" value="PAS"/>
</dbReference>
<evidence type="ECO:0000256" key="4">
    <source>
        <dbReference type="ARBA" id="ARBA00022500"/>
    </source>
</evidence>
<dbReference type="GO" id="GO:0007165">
    <property type="term" value="P:signal transduction"/>
    <property type="evidence" value="ECO:0007669"/>
    <property type="project" value="UniProtKB-KW"/>
</dbReference>
<dbReference type="GO" id="GO:0052131">
    <property type="term" value="P:positive aerotaxis"/>
    <property type="evidence" value="ECO:0007669"/>
    <property type="project" value="UniProtKB-ARBA"/>
</dbReference>
<evidence type="ECO:0000259" key="13">
    <source>
        <dbReference type="PROSITE" id="PS50111"/>
    </source>
</evidence>
<dbReference type="AlphaFoldDB" id="A0A4U0YMW6"/>
<proteinExistence type="inferred from homology"/>
<keyword evidence="6 12" id="KW-0812">Transmembrane</keyword>
<evidence type="ECO:0000259" key="14">
    <source>
        <dbReference type="PROSITE" id="PS50112"/>
    </source>
</evidence>
<evidence type="ECO:0000256" key="12">
    <source>
        <dbReference type="SAM" id="Phobius"/>
    </source>
</evidence>
<evidence type="ECO:0000313" key="15">
    <source>
        <dbReference type="EMBL" id="TKA92755.1"/>
    </source>
</evidence>
<keyword evidence="9 11" id="KW-0807">Transducer</keyword>
<evidence type="ECO:0000256" key="6">
    <source>
        <dbReference type="ARBA" id="ARBA00022692"/>
    </source>
</evidence>
<dbReference type="NCBIfam" id="TIGR00229">
    <property type="entry name" value="sensory_box"/>
    <property type="match status" value="1"/>
</dbReference>
<dbReference type="PROSITE" id="PS50112">
    <property type="entry name" value="PAS"/>
    <property type="match status" value="1"/>
</dbReference>
<organism evidence="15 16">
    <name type="scientific">Halopseudomonas bauzanensis</name>
    <dbReference type="NCBI Taxonomy" id="653930"/>
    <lineage>
        <taxon>Bacteria</taxon>
        <taxon>Pseudomonadati</taxon>
        <taxon>Pseudomonadota</taxon>
        <taxon>Gammaproteobacteria</taxon>
        <taxon>Pseudomonadales</taxon>
        <taxon>Pseudomonadaceae</taxon>
        <taxon>Halopseudomonas</taxon>
    </lineage>
</organism>
<dbReference type="GO" id="GO:0005886">
    <property type="term" value="C:plasma membrane"/>
    <property type="evidence" value="ECO:0007669"/>
    <property type="project" value="UniProtKB-SubCell"/>
</dbReference>
<reference evidence="15 16" key="1">
    <citation type="submission" date="2019-04" db="EMBL/GenBank/DDBJ databases">
        <title>Crypto-aerobic microbial life in anoxic (sulfidic) marine sediments.</title>
        <authorList>
            <person name="Bhattacharya S."/>
            <person name="Roy C."/>
            <person name="Mondal N."/>
            <person name="Sarkar J."/>
            <person name="Mandal S."/>
            <person name="Rameez M.J."/>
            <person name="Ghosh W."/>
        </authorList>
    </citation>
    <scope>NUCLEOTIDE SEQUENCE [LARGE SCALE GENOMIC DNA]</scope>
    <source>
        <strain evidence="15 16">SBBB</strain>
    </source>
</reference>
<dbReference type="PANTHER" id="PTHR32089">
    <property type="entry name" value="METHYL-ACCEPTING CHEMOTAXIS PROTEIN MCPB"/>
    <property type="match status" value="1"/>
</dbReference>
<evidence type="ECO:0000256" key="11">
    <source>
        <dbReference type="PROSITE-ProRule" id="PRU00284"/>
    </source>
</evidence>
<dbReference type="FunFam" id="1.10.287.950:FF:000001">
    <property type="entry name" value="Methyl-accepting chemotaxis sensory transducer"/>
    <property type="match status" value="1"/>
</dbReference>
<dbReference type="InterPro" id="IPR035965">
    <property type="entry name" value="PAS-like_dom_sf"/>
</dbReference>
<evidence type="ECO:0000313" key="16">
    <source>
        <dbReference type="Proteomes" id="UP000305198"/>
    </source>
</evidence>
<protein>
    <submittedName>
        <fullName evidence="15">Methyl-accepting chemotaxis protein</fullName>
    </submittedName>
</protein>
<evidence type="ECO:0000256" key="3">
    <source>
        <dbReference type="ARBA" id="ARBA00022481"/>
    </source>
</evidence>
<dbReference type="Pfam" id="PF00015">
    <property type="entry name" value="MCPsignal"/>
    <property type="match status" value="1"/>
</dbReference>
<dbReference type="Pfam" id="PF08447">
    <property type="entry name" value="PAS_3"/>
    <property type="match status" value="1"/>
</dbReference>
<dbReference type="PANTHER" id="PTHR32089:SF74">
    <property type="entry name" value="METHYL-ACCEPTING CHEMOTAXIS PROTEIN AER"/>
    <property type="match status" value="1"/>
</dbReference>
<evidence type="ECO:0000256" key="2">
    <source>
        <dbReference type="ARBA" id="ARBA00022475"/>
    </source>
</evidence>
<keyword evidence="2" id="KW-1003">Cell membrane</keyword>
<dbReference type="SMART" id="SM00283">
    <property type="entry name" value="MA"/>
    <property type="match status" value="1"/>
</dbReference>
<dbReference type="Gene3D" id="1.10.287.950">
    <property type="entry name" value="Methyl-accepting chemotaxis protein"/>
    <property type="match status" value="1"/>
</dbReference>
<keyword evidence="7 12" id="KW-1133">Transmembrane helix</keyword>
<dbReference type="Proteomes" id="UP000305198">
    <property type="component" value="Unassembled WGS sequence"/>
</dbReference>
<feature type="domain" description="Methyl-accepting transducer" evidence="13">
    <location>
        <begin position="249"/>
        <end position="485"/>
    </location>
</feature>
<evidence type="ECO:0000256" key="5">
    <source>
        <dbReference type="ARBA" id="ARBA00022519"/>
    </source>
</evidence>
<name>A0A4U0YMW6_9GAMM</name>
<dbReference type="CDD" id="cd11386">
    <property type="entry name" value="MCP_signal"/>
    <property type="match status" value="1"/>
</dbReference>
<comment type="caution">
    <text evidence="15">The sequence shown here is derived from an EMBL/GenBank/DDBJ whole genome shotgun (WGS) entry which is preliminary data.</text>
</comment>
<keyword evidence="4" id="KW-0145">Chemotaxis</keyword>
<keyword evidence="8 12" id="KW-0472">Membrane</keyword>
<evidence type="ECO:0000256" key="7">
    <source>
        <dbReference type="ARBA" id="ARBA00022989"/>
    </source>
</evidence>
<dbReference type="CDD" id="cd00130">
    <property type="entry name" value="PAS"/>
    <property type="match status" value="1"/>
</dbReference>
<dbReference type="InterPro" id="IPR004089">
    <property type="entry name" value="MCPsignal_dom"/>
</dbReference>
<evidence type="ECO:0000256" key="9">
    <source>
        <dbReference type="ARBA" id="ARBA00023224"/>
    </source>
</evidence>
<dbReference type="EMBL" id="SWAV01000001">
    <property type="protein sequence ID" value="TKA92755.1"/>
    <property type="molecule type" value="Genomic_DNA"/>
</dbReference>
<dbReference type="PROSITE" id="PS50111">
    <property type="entry name" value="CHEMOTAXIS_TRANSDUC_2"/>
    <property type="match status" value="1"/>
</dbReference>
<dbReference type="Gene3D" id="3.30.450.20">
    <property type="entry name" value="PAS domain"/>
    <property type="match status" value="1"/>
</dbReference>
<dbReference type="FunFam" id="3.30.450.20:FF:000046">
    <property type="entry name" value="Aerotaxis sensor receptor"/>
    <property type="match status" value="1"/>
</dbReference>
<keyword evidence="3" id="KW-0488">Methylation</keyword>
<feature type="transmembrane region" description="Helical" evidence="12">
    <location>
        <begin position="172"/>
        <end position="191"/>
    </location>
</feature>
<keyword evidence="5" id="KW-0997">Cell inner membrane</keyword>